<dbReference type="EMBL" id="CTRP01000013">
    <property type="protein sequence ID" value="CQR73515.1"/>
    <property type="molecule type" value="Genomic_DNA"/>
</dbReference>
<dbReference type="RefSeq" id="WP_021171480.1">
    <property type="nucleotide sequence ID" value="NZ_CTRP01000013.1"/>
</dbReference>
<dbReference type="AlphaFoldDB" id="A0A0U1L1U9"/>
<dbReference type="Proteomes" id="UP000049855">
    <property type="component" value="Unassembled WGS sequence"/>
</dbReference>
<name>A0A0U1L1U9_9FIRM</name>
<dbReference type="Pfam" id="PF09719">
    <property type="entry name" value="C_GCAxxG_C_C"/>
    <property type="match status" value="1"/>
</dbReference>
<protein>
    <recommendedName>
        <fullName evidence="3">C_GCAxxG_C_C family protein</fullName>
    </recommendedName>
</protein>
<dbReference type="InterPro" id="IPR010181">
    <property type="entry name" value="CGCAxxGCC_motif"/>
</dbReference>
<proteinExistence type="predicted"/>
<evidence type="ECO:0000313" key="2">
    <source>
        <dbReference type="Proteomes" id="UP000049855"/>
    </source>
</evidence>
<accession>A0A0U1L1U9</accession>
<organism evidence="1 2">
    <name type="scientific">Sporomusa ovata</name>
    <dbReference type="NCBI Taxonomy" id="2378"/>
    <lineage>
        <taxon>Bacteria</taxon>
        <taxon>Bacillati</taxon>
        <taxon>Bacillota</taxon>
        <taxon>Negativicutes</taxon>
        <taxon>Selenomonadales</taxon>
        <taxon>Sporomusaceae</taxon>
        <taxon>Sporomusa</taxon>
    </lineage>
</organism>
<evidence type="ECO:0000313" key="1">
    <source>
        <dbReference type="EMBL" id="CQR73515.1"/>
    </source>
</evidence>
<gene>
    <name evidence="1" type="ORF">SpAn4DRAFT_5176</name>
</gene>
<evidence type="ECO:0008006" key="3">
    <source>
        <dbReference type="Google" id="ProtNLM"/>
    </source>
</evidence>
<keyword evidence="2" id="KW-1185">Reference proteome</keyword>
<sequence>MKDLINNRVDEYYWNQNLNCAVTTIKILSELYPIEINSQIMDASIGMNGAGRFGSQCGLVEGALMFIGIYGIHKGIQKEKIIDLCNNFSKGFQQNFGSLLCRELRPQGFSSSNPPHLCEDITKRAVSYSAEFIAKSVNRSDSRGRVLLSL</sequence>
<reference evidence="2" key="1">
    <citation type="submission" date="2015-03" db="EMBL/GenBank/DDBJ databases">
        <authorList>
            <person name="Nijsse Bart"/>
        </authorList>
    </citation>
    <scope>NUCLEOTIDE SEQUENCE [LARGE SCALE GENOMIC DNA]</scope>
</reference>